<protein>
    <submittedName>
        <fullName evidence="3 4">Uncharacterized protein</fullName>
    </submittedName>
</protein>
<reference evidence="3 4" key="2">
    <citation type="submission" date="2019-11" db="UniProtKB">
        <authorList>
            <consortium name="WormBaseParasite"/>
        </authorList>
    </citation>
    <scope>IDENTIFICATION</scope>
    <source>
        <strain evidence="3 4">Puerto Rican</strain>
    </source>
</reference>
<evidence type="ECO:0000313" key="3">
    <source>
        <dbReference type="WBParaSite" id="Smp_330630.1"/>
    </source>
</evidence>
<dbReference type="WBParaSite" id="Smp_330630.2">
    <property type="protein sequence ID" value="Smp_330630.2"/>
    <property type="gene ID" value="Smp_330630"/>
</dbReference>
<keyword evidence="1" id="KW-1133">Transmembrane helix</keyword>
<dbReference type="InParanoid" id="A0A5K4F749"/>
<keyword evidence="1" id="KW-0472">Membrane</keyword>
<dbReference type="AlphaFoldDB" id="A0A5K4F749"/>
<feature type="transmembrane region" description="Helical" evidence="1">
    <location>
        <begin position="51"/>
        <end position="76"/>
    </location>
</feature>
<name>A0A5K4F749_SCHMA</name>
<accession>A0A5K4F749</accession>
<dbReference type="Proteomes" id="UP000008854">
    <property type="component" value="Unassembled WGS sequence"/>
</dbReference>
<sequence>MLLKSSKVRSRDENQRNLFSDKCIGDEELSYLKEQYWRRKYGRRHSFRLKLFLFLLIGFSVLFTMSVVAVTIFLFWSTRNFIKFEN</sequence>
<dbReference type="WBParaSite" id="Smp_330630.1">
    <property type="protein sequence ID" value="Smp_330630.1"/>
    <property type="gene ID" value="Smp_330630"/>
</dbReference>
<reference evidence="2" key="1">
    <citation type="journal article" date="2012" name="PLoS Negl. Trop. Dis.">
        <title>A systematically improved high quality genome and transcriptome of the human blood fluke Schistosoma mansoni.</title>
        <authorList>
            <person name="Protasio A.V."/>
            <person name="Tsai I.J."/>
            <person name="Babbage A."/>
            <person name="Nichol S."/>
            <person name="Hunt M."/>
            <person name="Aslett M.A."/>
            <person name="De Silva N."/>
            <person name="Velarde G.S."/>
            <person name="Anderson T.J."/>
            <person name="Clark R.C."/>
            <person name="Davidson C."/>
            <person name="Dillon G.P."/>
            <person name="Holroyd N.E."/>
            <person name="LoVerde P.T."/>
            <person name="Lloyd C."/>
            <person name="McQuillan J."/>
            <person name="Oliveira G."/>
            <person name="Otto T.D."/>
            <person name="Parker-Manuel S.J."/>
            <person name="Quail M.A."/>
            <person name="Wilson R.A."/>
            <person name="Zerlotini A."/>
            <person name="Dunne D.W."/>
            <person name="Berriman M."/>
        </authorList>
    </citation>
    <scope>NUCLEOTIDE SEQUENCE [LARGE SCALE GENOMIC DNA]</scope>
    <source>
        <strain evidence="2">Puerto Rican</strain>
    </source>
</reference>
<proteinExistence type="predicted"/>
<keyword evidence="2" id="KW-1185">Reference proteome</keyword>
<organism evidence="2 3">
    <name type="scientific">Schistosoma mansoni</name>
    <name type="common">Blood fluke</name>
    <dbReference type="NCBI Taxonomy" id="6183"/>
    <lineage>
        <taxon>Eukaryota</taxon>
        <taxon>Metazoa</taxon>
        <taxon>Spiralia</taxon>
        <taxon>Lophotrochozoa</taxon>
        <taxon>Platyhelminthes</taxon>
        <taxon>Trematoda</taxon>
        <taxon>Digenea</taxon>
        <taxon>Strigeidida</taxon>
        <taxon>Schistosomatoidea</taxon>
        <taxon>Schistosomatidae</taxon>
        <taxon>Schistosoma</taxon>
    </lineage>
</organism>
<keyword evidence="1" id="KW-0812">Transmembrane</keyword>
<evidence type="ECO:0000313" key="2">
    <source>
        <dbReference type="Proteomes" id="UP000008854"/>
    </source>
</evidence>
<evidence type="ECO:0000256" key="1">
    <source>
        <dbReference type="SAM" id="Phobius"/>
    </source>
</evidence>
<evidence type="ECO:0000313" key="4">
    <source>
        <dbReference type="WBParaSite" id="Smp_330630.2"/>
    </source>
</evidence>